<accession>A0AAV5U5Q6</accession>
<dbReference type="AlphaFoldDB" id="A0AAV5U5Q6"/>
<protein>
    <recommendedName>
        <fullName evidence="4">Ribosomal protein</fullName>
    </recommendedName>
</protein>
<evidence type="ECO:0000256" key="1">
    <source>
        <dbReference type="SAM" id="Phobius"/>
    </source>
</evidence>
<evidence type="ECO:0000313" key="2">
    <source>
        <dbReference type="EMBL" id="GMT02216.1"/>
    </source>
</evidence>
<proteinExistence type="predicted"/>
<keyword evidence="1" id="KW-0812">Transmembrane</keyword>
<reference evidence="2" key="1">
    <citation type="submission" date="2023-10" db="EMBL/GenBank/DDBJ databases">
        <title>Genome assembly of Pristionchus species.</title>
        <authorList>
            <person name="Yoshida K."/>
            <person name="Sommer R.J."/>
        </authorList>
    </citation>
    <scope>NUCLEOTIDE SEQUENCE</scope>
    <source>
        <strain evidence="2">RS0144</strain>
    </source>
</reference>
<organism evidence="2 3">
    <name type="scientific">Pristionchus entomophagus</name>
    <dbReference type="NCBI Taxonomy" id="358040"/>
    <lineage>
        <taxon>Eukaryota</taxon>
        <taxon>Metazoa</taxon>
        <taxon>Ecdysozoa</taxon>
        <taxon>Nematoda</taxon>
        <taxon>Chromadorea</taxon>
        <taxon>Rhabditida</taxon>
        <taxon>Rhabditina</taxon>
        <taxon>Diplogasteromorpha</taxon>
        <taxon>Diplogasteroidea</taxon>
        <taxon>Neodiplogasteridae</taxon>
        <taxon>Pristionchus</taxon>
    </lineage>
</organism>
<evidence type="ECO:0008006" key="4">
    <source>
        <dbReference type="Google" id="ProtNLM"/>
    </source>
</evidence>
<evidence type="ECO:0000313" key="3">
    <source>
        <dbReference type="Proteomes" id="UP001432027"/>
    </source>
</evidence>
<gene>
    <name evidence="2" type="ORF">PENTCL1PPCAC_24390</name>
</gene>
<name>A0AAV5U5Q6_9BILA</name>
<sequence>MTRWSVYRKLPKTRYFCRAMATSDSSLFGSVTILSPFFGSCFSRMLRTRYDKRRRVAAGLERLLFLPRSVKCSTPCTLISSRRYAASSSVRYSKWYSNLSNWKRLRSFERFRASTPHFPR</sequence>
<keyword evidence="1" id="KW-0472">Membrane</keyword>
<feature type="transmembrane region" description="Helical" evidence="1">
    <location>
        <begin position="27"/>
        <end position="46"/>
    </location>
</feature>
<comment type="caution">
    <text evidence="2">The sequence shown here is derived from an EMBL/GenBank/DDBJ whole genome shotgun (WGS) entry which is preliminary data.</text>
</comment>
<dbReference type="Proteomes" id="UP001432027">
    <property type="component" value="Unassembled WGS sequence"/>
</dbReference>
<keyword evidence="3" id="KW-1185">Reference proteome</keyword>
<keyword evidence="1" id="KW-1133">Transmembrane helix</keyword>
<dbReference type="EMBL" id="BTSX01000005">
    <property type="protein sequence ID" value="GMT02216.1"/>
    <property type="molecule type" value="Genomic_DNA"/>
</dbReference>